<dbReference type="CDD" id="cd06222">
    <property type="entry name" value="RNase_H_like"/>
    <property type="match status" value="1"/>
</dbReference>
<dbReference type="Proteomes" id="UP001165190">
    <property type="component" value="Unassembled WGS sequence"/>
</dbReference>
<dbReference type="InterPro" id="IPR044730">
    <property type="entry name" value="RNase_H-like_dom_plant"/>
</dbReference>
<dbReference type="InterPro" id="IPR052929">
    <property type="entry name" value="RNase_H-like_EbsB-rel"/>
</dbReference>
<feature type="transmembrane region" description="Helical" evidence="1">
    <location>
        <begin position="20"/>
        <end position="38"/>
    </location>
</feature>
<keyword evidence="4" id="KW-1185">Reference proteome</keyword>
<dbReference type="GO" id="GO:0004523">
    <property type="term" value="F:RNA-DNA hybrid ribonuclease activity"/>
    <property type="evidence" value="ECO:0007669"/>
    <property type="project" value="InterPro"/>
</dbReference>
<protein>
    <recommendedName>
        <fullName evidence="2">RNase H type-1 domain-containing protein</fullName>
    </recommendedName>
</protein>
<name>A0A9W7JI16_HIBTR</name>
<proteinExistence type="predicted"/>
<evidence type="ECO:0000313" key="4">
    <source>
        <dbReference type="Proteomes" id="UP001165190"/>
    </source>
</evidence>
<dbReference type="InterPro" id="IPR012337">
    <property type="entry name" value="RNaseH-like_sf"/>
</dbReference>
<organism evidence="3 4">
    <name type="scientific">Hibiscus trionum</name>
    <name type="common">Flower of an hour</name>
    <dbReference type="NCBI Taxonomy" id="183268"/>
    <lineage>
        <taxon>Eukaryota</taxon>
        <taxon>Viridiplantae</taxon>
        <taxon>Streptophyta</taxon>
        <taxon>Embryophyta</taxon>
        <taxon>Tracheophyta</taxon>
        <taxon>Spermatophyta</taxon>
        <taxon>Magnoliopsida</taxon>
        <taxon>eudicotyledons</taxon>
        <taxon>Gunneridae</taxon>
        <taxon>Pentapetalae</taxon>
        <taxon>rosids</taxon>
        <taxon>malvids</taxon>
        <taxon>Malvales</taxon>
        <taxon>Malvaceae</taxon>
        <taxon>Malvoideae</taxon>
        <taxon>Hibiscus</taxon>
    </lineage>
</organism>
<dbReference type="PANTHER" id="PTHR47074:SF48">
    <property type="entry name" value="POLYNUCLEOTIDYL TRANSFERASE, RIBONUCLEASE H-LIKE SUPERFAMILY PROTEIN"/>
    <property type="match status" value="1"/>
</dbReference>
<dbReference type="Pfam" id="PF13456">
    <property type="entry name" value="RVT_3"/>
    <property type="match status" value="1"/>
</dbReference>
<keyword evidence="1" id="KW-0472">Membrane</keyword>
<dbReference type="Gene3D" id="3.30.420.10">
    <property type="entry name" value="Ribonuclease H-like superfamily/Ribonuclease H"/>
    <property type="match status" value="1"/>
</dbReference>
<sequence length="298" mass="33975">MGLNKKKEAMVEAFTLHLPLLISLNLFKMMVFFIGLHIRVWKTMWDAIVPTKLTTFGWRLCRAILREIFAIAVHWFEFAVRHITNEDFEWLLIILWALCNFRNRNFVLEKDRGEKEKLGLSSERSKPTVFPVRTRWNPPPRGLYKVNFDVTFDGNGKRGGIGIIIRDNEGFVWGGAAIKIGKVMEASVGGAMATLKALEVARDMGCRRIILESDCVGILSDSSMKVVAEGSGLRCRVDEGKMVMGEVEECYIHHIQREGNEVANLIARHSLVSQEDLFWQHDYPNFIHQAIISDAINV</sequence>
<dbReference type="SUPFAM" id="SSF53098">
    <property type="entry name" value="Ribonuclease H-like"/>
    <property type="match status" value="1"/>
</dbReference>
<dbReference type="GO" id="GO:0003676">
    <property type="term" value="F:nucleic acid binding"/>
    <property type="evidence" value="ECO:0007669"/>
    <property type="project" value="InterPro"/>
</dbReference>
<evidence type="ECO:0000313" key="3">
    <source>
        <dbReference type="EMBL" id="GMJ11969.1"/>
    </source>
</evidence>
<dbReference type="InterPro" id="IPR002156">
    <property type="entry name" value="RNaseH_domain"/>
</dbReference>
<evidence type="ECO:0000259" key="2">
    <source>
        <dbReference type="Pfam" id="PF13456"/>
    </source>
</evidence>
<dbReference type="InterPro" id="IPR036397">
    <property type="entry name" value="RNaseH_sf"/>
</dbReference>
<keyword evidence="1" id="KW-0812">Transmembrane</keyword>
<keyword evidence="1" id="KW-1133">Transmembrane helix</keyword>
<dbReference type="OrthoDB" id="948395at2759"/>
<dbReference type="EMBL" id="BSYR01000061">
    <property type="protein sequence ID" value="GMJ11969.1"/>
    <property type="molecule type" value="Genomic_DNA"/>
</dbReference>
<comment type="caution">
    <text evidence="3">The sequence shown here is derived from an EMBL/GenBank/DDBJ whole genome shotgun (WGS) entry which is preliminary data.</text>
</comment>
<feature type="domain" description="RNase H type-1" evidence="2">
    <location>
        <begin position="147"/>
        <end position="269"/>
    </location>
</feature>
<evidence type="ECO:0000256" key="1">
    <source>
        <dbReference type="SAM" id="Phobius"/>
    </source>
</evidence>
<dbReference type="AlphaFoldDB" id="A0A9W7JI16"/>
<accession>A0A9W7JI16</accession>
<dbReference type="PANTHER" id="PTHR47074">
    <property type="entry name" value="BNAC02G40300D PROTEIN"/>
    <property type="match status" value="1"/>
</dbReference>
<gene>
    <name evidence="3" type="ORF">HRI_004866100</name>
</gene>
<reference evidence="3" key="1">
    <citation type="submission" date="2023-05" db="EMBL/GenBank/DDBJ databases">
        <title>Genome and transcriptome analyses reveal genes involved in the formation of fine ridges on petal epidermal cells in Hibiscus trionum.</title>
        <authorList>
            <person name="Koshimizu S."/>
            <person name="Masuda S."/>
            <person name="Ishii T."/>
            <person name="Shirasu K."/>
            <person name="Hoshino A."/>
            <person name="Arita M."/>
        </authorList>
    </citation>
    <scope>NUCLEOTIDE SEQUENCE</scope>
    <source>
        <strain evidence="3">Hamamatsu line</strain>
    </source>
</reference>